<dbReference type="InterPro" id="IPR036188">
    <property type="entry name" value="FAD/NAD-bd_sf"/>
</dbReference>
<evidence type="ECO:0000256" key="1">
    <source>
        <dbReference type="ARBA" id="ARBA00022630"/>
    </source>
</evidence>
<evidence type="ECO:0000256" key="3">
    <source>
        <dbReference type="ARBA" id="ARBA00023002"/>
    </source>
</evidence>
<dbReference type="AlphaFoldDB" id="A0AA40ERB7"/>
<dbReference type="PANTHER" id="PTHR23023">
    <property type="entry name" value="DIMETHYLANILINE MONOOXYGENASE"/>
    <property type="match status" value="1"/>
</dbReference>
<evidence type="ECO:0000313" key="5">
    <source>
        <dbReference type="Proteomes" id="UP001172155"/>
    </source>
</evidence>
<reference evidence="4" key="1">
    <citation type="submission" date="2023-06" db="EMBL/GenBank/DDBJ databases">
        <title>Genome-scale phylogeny and comparative genomics of the fungal order Sordariales.</title>
        <authorList>
            <consortium name="Lawrence Berkeley National Laboratory"/>
            <person name="Hensen N."/>
            <person name="Bonometti L."/>
            <person name="Westerberg I."/>
            <person name="Brannstrom I.O."/>
            <person name="Guillou S."/>
            <person name="Cros-Aarteil S."/>
            <person name="Calhoun S."/>
            <person name="Haridas S."/>
            <person name="Kuo A."/>
            <person name="Mondo S."/>
            <person name="Pangilinan J."/>
            <person name="Riley R."/>
            <person name="LaButti K."/>
            <person name="Andreopoulos B."/>
            <person name="Lipzen A."/>
            <person name="Chen C."/>
            <person name="Yanf M."/>
            <person name="Daum C."/>
            <person name="Ng V."/>
            <person name="Clum A."/>
            <person name="Steindorff A."/>
            <person name="Ohm R."/>
            <person name="Martin F."/>
            <person name="Silar P."/>
            <person name="Natvig D."/>
            <person name="Lalanne C."/>
            <person name="Gautier V."/>
            <person name="Ament-velasquez S.L."/>
            <person name="Kruys A."/>
            <person name="Hutchinson M.I."/>
            <person name="Powell A.J."/>
            <person name="Barry K."/>
            <person name="Miller A.N."/>
            <person name="Grigoriev I.V."/>
            <person name="Debuchy R."/>
            <person name="Gladieux P."/>
            <person name="Thoren M.H."/>
            <person name="Johannesson H."/>
        </authorList>
    </citation>
    <scope>NUCLEOTIDE SEQUENCE</scope>
    <source>
        <strain evidence="4">SMH3187-1</strain>
    </source>
</reference>
<proteinExistence type="predicted"/>
<dbReference type="EMBL" id="JAUKUD010000005">
    <property type="protein sequence ID" value="KAK0744066.1"/>
    <property type="molecule type" value="Genomic_DNA"/>
</dbReference>
<evidence type="ECO:0000313" key="4">
    <source>
        <dbReference type="EMBL" id="KAK0744066.1"/>
    </source>
</evidence>
<dbReference type="GO" id="GO:0016491">
    <property type="term" value="F:oxidoreductase activity"/>
    <property type="evidence" value="ECO:0007669"/>
    <property type="project" value="UniProtKB-KW"/>
</dbReference>
<gene>
    <name evidence="4" type="ORF">B0T18DRAFT_392728</name>
</gene>
<keyword evidence="3" id="KW-0560">Oxidoreductase</keyword>
<dbReference type="Gene3D" id="3.50.50.60">
    <property type="entry name" value="FAD/NAD(P)-binding domain"/>
    <property type="match status" value="1"/>
</dbReference>
<name>A0AA40ERB7_9PEZI</name>
<dbReference type="SUPFAM" id="SSF51905">
    <property type="entry name" value="FAD/NAD(P)-binding domain"/>
    <property type="match status" value="1"/>
</dbReference>
<protein>
    <recommendedName>
        <fullName evidence="6">FAD/NAD(P)-binding domain-containing protein</fullName>
    </recommendedName>
</protein>
<dbReference type="Pfam" id="PF13738">
    <property type="entry name" value="Pyr_redox_3"/>
    <property type="match status" value="1"/>
</dbReference>
<keyword evidence="5" id="KW-1185">Reference proteome</keyword>
<organism evidence="4 5">
    <name type="scientific">Schizothecium vesticola</name>
    <dbReference type="NCBI Taxonomy" id="314040"/>
    <lineage>
        <taxon>Eukaryota</taxon>
        <taxon>Fungi</taxon>
        <taxon>Dikarya</taxon>
        <taxon>Ascomycota</taxon>
        <taxon>Pezizomycotina</taxon>
        <taxon>Sordariomycetes</taxon>
        <taxon>Sordariomycetidae</taxon>
        <taxon>Sordariales</taxon>
        <taxon>Schizotheciaceae</taxon>
        <taxon>Schizothecium</taxon>
    </lineage>
</organism>
<sequence length="609" mass="67056">MERLDLVVVGAGIFGLATAKGYHQLHPDKKLLILEINSSLGGTWAKERLYPGLRTNNMLGTYEFPDFPMDSKTFGVQPGEHMTGAVMHDYLTKYAEKFDVFDKIRYRSKVLVAEHQDGPEGGWVLTVQTDSAETKIATKKLIFATGITSEPFLPHIDGQEKFGAPLFHTRDFLPNASILDSAKSVTVFGGTKSAWDAVYAFGIKGIKVNWVIRESGHGPAWLAPPYVTPLKKWLEKLVHTRMLTWFSPCPWGGADGYTATRNFYHGTAIGRAITNSFWSILGGDVIALNKYDKHPETAKLKPWSHPMFTASSFSILNYPTDFFDLVRNGTVSVHIADITHLSPKTVHLSDGTSISNTDALLCCTGWKHVPPVKFLPEGLEADLGLPHTPLGTSEPLLTDEALAAADDTLLSTFPRLRDQPVVNAKLKPLLATPGLTTTDAINPSTPLTPYALYHFIAPPSARFLRTRDVAFAGYLMNFTTTMIAHAQSVWITAYFDDQLPAATMPPARTLLDGASGETLQEGGAKTLAQVQEETVLFARYGKWRYGAAGHGGQFPDFVFDAVPYVDLLMRDLGLKVYRKSGWLAEATEPYGPEEYKDLVAEWAGKSREG</sequence>
<keyword evidence="2" id="KW-0274">FAD</keyword>
<accession>A0AA40ERB7</accession>
<evidence type="ECO:0000256" key="2">
    <source>
        <dbReference type="ARBA" id="ARBA00022827"/>
    </source>
</evidence>
<dbReference type="Proteomes" id="UP001172155">
    <property type="component" value="Unassembled WGS sequence"/>
</dbReference>
<dbReference type="InterPro" id="IPR050346">
    <property type="entry name" value="FMO-like"/>
</dbReference>
<comment type="caution">
    <text evidence="4">The sequence shown here is derived from an EMBL/GenBank/DDBJ whole genome shotgun (WGS) entry which is preliminary data.</text>
</comment>
<evidence type="ECO:0008006" key="6">
    <source>
        <dbReference type="Google" id="ProtNLM"/>
    </source>
</evidence>
<keyword evidence="1" id="KW-0285">Flavoprotein</keyword>
<dbReference type="FunFam" id="3.50.50.60:FF:000258">
    <property type="entry name" value="Flavin-binding monooxygenase-like protein (AFU_orthologue AFUA_6G01900)"/>
    <property type="match status" value="1"/>
</dbReference>